<dbReference type="RefSeq" id="XP_052905340.1">
    <property type="nucleotide sequence ID" value="XM_053048580.1"/>
</dbReference>
<keyword evidence="2" id="KW-1185">Reference proteome</keyword>
<dbReference type="EMBL" id="AKIJ01000002">
    <property type="protein sequence ID" value="KFG26785.1"/>
    <property type="molecule type" value="Genomic_DNA"/>
</dbReference>
<protein>
    <submittedName>
        <fullName evidence="1">Uncharacterized protein</fullName>
    </submittedName>
</protein>
<comment type="caution">
    <text evidence="1">The sequence shown here is derived from an EMBL/GenBank/DDBJ whole genome shotgun (WGS) entry which is preliminary data.</text>
</comment>
<evidence type="ECO:0000313" key="1">
    <source>
        <dbReference type="EMBL" id="KFG26785.1"/>
    </source>
</evidence>
<sequence length="111" mass="12840">MIIFILQNNFSGVEENISPAKEIYENNLLVGGSKNWTHIRSTCIKTSYTVLETKHIQAFDIAIVCEITEAFLLNATFKMSKSPFYRSHTEGHIKRLRRKVYKKLILYSPNS</sequence>
<dbReference type="HOGENOM" id="CLU_2159053_0_0_1"/>
<accession>A0A086J3R7</accession>
<name>A0A086J3R7_NEMA1</name>
<organism evidence="1 2">
    <name type="scientific">Nematocida ausubeli (strain ATCC PRA-371 / ERTm2)</name>
    <name type="common">Nematode killer fungus</name>
    <dbReference type="NCBI Taxonomy" id="1913371"/>
    <lineage>
        <taxon>Eukaryota</taxon>
        <taxon>Fungi</taxon>
        <taxon>Fungi incertae sedis</taxon>
        <taxon>Microsporidia</taxon>
        <taxon>Nematocida</taxon>
    </lineage>
</organism>
<gene>
    <name evidence="1" type="ORF">NESG_00941</name>
</gene>
<proteinExistence type="predicted"/>
<dbReference type="Proteomes" id="UP000054524">
    <property type="component" value="Unassembled WGS sequence"/>
</dbReference>
<reference evidence="1 2" key="1">
    <citation type="journal article" date="2014" name="Genome Announc.">
        <title>Genome Sequence of the Microsporidian Species Nematocida sp1 Strain ERTm6 (ATCC PRA-372).</title>
        <authorList>
            <person name="Bakowski M.A."/>
            <person name="Priest M."/>
            <person name="Young S."/>
            <person name="Cuomo C.A."/>
            <person name="Troemel E.R."/>
        </authorList>
    </citation>
    <scope>NUCLEOTIDE SEQUENCE [LARGE SCALE GENOMIC DNA]</scope>
    <source>
        <strain evidence="1 2">ERTm6</strain>
    </source>
</reference>
<dbReference type="AlphaFoldDB" id="A0A086J3R7"/>
<evidence type="ECO:0000313" key="2">
    <source>
        <dbReference type="Proteomes" id="UP000054524"/>
    </source>
</evidence>
<dbReference type="GeneID" id="77675914"/>